<sequence>MAVNAEFALIRNLVANQFAPDDCPITQRTLITTQNPVISIGPNIRGRVKIECSGTNLPVCQFACVLCFHATIES</sequence>
<organism evidence="1 2">
    <name type="scientific">Candidatus Gottesmanbacteria bacterium RIFCSPHIGHO2_01_FULL_39_10</name>
    <dbReference type="NCBI Taxonomy" id="1798375"/>
    <lineage>
        <taxon>Bacteria</taxon>
        <taxon>Candidatus Gottesmaniibacteriota</taxon>
    </lineage>
</organism>
<evidence type="ECO:0000313" key="1">
    <source>
        <dbReference type="EMBL" id="OGG13241.1"/>
    </source>
</evidence>
<reference evidence="1 2" key="1">
    <citation type="journal article" date="2016" name="Nat. Commun.">
        <title>Thousands of microbial genomes shed light on interconnected biogeochemical processes in an aquifer system.</title>
        <authorList>
            <person name="Anantharaman K."/>
            <person name="Brown C.T."/>
            <person name="Hug L.A."/>
            <person name="Sharon I."/>
            <person name="Castelle C.J."/>
            <person name="Probst A.J."/>
            <person name="Thomas B.C."/>
            <person name="Singh A."/>
            <person name="Wilkins M.J."/>
            <person name="Karaoz U."/>
            <person name="Brodie E.L."/>
            <person name="Williams K.H."/>
            <person name="Hubbard S.S."/>
            <person name="Banfield J.F."/>
        </authorList>
    </citation>
    <scope>NUCLEOTIDE SEQUENCE [LARGE SCALE GENOMIC DNA]</scope>
</reference>
<dbReference type="AlphaFoldDB" id="A0A1F5ZLD0"/>
<proteinExistence type="predicted"/>
<name>A0A1F5ZLD0_9BACT</name>
<dbReference type="EMBL" id="MFJE01000057">
    <property type="protein sequence ID" value="OGG13241.1"/>
    <property type="molecule type" value="Genomic_DNA"/>
</dbReference>
<accession>A0A1F5ZLD0</accession>
<dbReference type="Proteomes" id="UP000177383">
    <property type="component" value="Unassembled WGS sequence"/>
</dbReference>
<evidence type="ECO:0000313" key="2">
    <source>
        <dbReference type="Proteomes" id="UP000177383"/>
    </source>
</evidence>
<gene>
    <name evidence="1" type="ORF">A2773_05885</name>
</gene>
<protein>
    <submittedName>
        <fullName evidence="1">Uncharacterized protein</fullName>
    </submittedName>
</protein>
<comment type="caution">
    <text evidence="1">The sequence shown here is derived from an EMBL/GenBank/DDBJ whole genome shotgun (WGS) entry which is preliminary data.</text>
</comment>